<dbReference type="Proteomes" id="UP001597417">
    <property type="component" value="Unassembled WGS sequence"/>
</dbReference>
<evidence type="ECO:0008006" key="4">
    <source>
        <dbReference type="Google" id="ProtNLM"/>
    </source>
</evidence>
<sequence>MTGFLGGFGGQLGKSLADKWLGLLVLPGALYLAVVTTARALGQSRALDVPYLVSQITAWAHAPAVGTAGGQVVLLLALLAGSVAAGLVARVLGAAIERVTLAAGWHSWPRWIRPLAGWRIRARRKRWDEAHREYSAAWTEAAHAKALGRTVDAERRHTALRARAAIAPERPDRPTWSGDRIHGVSERLRRDHRLDLALLWPHLWLVLPEQERTEITAARTSMTRAAELGAWALLCAPLAALWWPAGVVAVVLAIAARGRTRAATDTYAQLVEASVRLHTRDLAERLGIECAGPLPPDAGDRFDEVLGSAPPLA</sequence>
<feature type="transmembrane region" description="Helical" evidence="1">
    <location>
        <begin position="20"/>
        <end position="42"/>
    </location>
</feature>
<keyword evidence="3" id="KW-1185">Reference proteome</keyword>
<evidence type="ECO:0000256" key="1">
    <source>
        <dbReference type="SAM" id="Phobius"/>
    </source>
</evidence>
<accession>A0ABW5FNB4</accession>
<protein>
    <recommendedName>
        <fullName evidence="4">Vegetative cell wall protein gp1</fullName>
    </recommendedName>
</protein>
<dbReference type="EMBL" id="JBHUKR010000004">
    <property type="protein sequence ID" value="MFD2415705.1"/>
    <property type="molecule type" value="Genomic_DNA"/>
</dbReference>
<name>A0ABW5FNB4_9PSEU</name>
<feature type="transmembrane region" description="Helical" evidence="1">
    <location>
        <begin position="72"/>
        <end position="92"/>
    </location>
</feature>
<comment type="caution">
    <text evidence="2">The sequence shown here is derived from an EMBL/GenBank/DDBJ whole genome shotgun (WGS) entry which is preliminary data.</text>
</comment>
<proteinExistence type="predicted"/>
<feature type="transmembrane region" description="Helical" evidence="1">
    <location>
        <begin position="228"/>
        <end position="256"/>
    </location>
</feature>
<gene>
    <name evidence="2" type="ORF">ACFSXZ_05120</name>
</gene>
<keyword evidence="1" id="KW-0812">Transmembrane</keyword>
<evidence type="ECO:0000313" key="2">
    <source>
        <dbReference type="EMBL" id="MFD2415705.1"/>
    </source>
</evidence>
<reference evidence="3" key="1">
    <citation type="journal article" date="2019" name="Int. J. Syst. Evol. Microbiol.">
        <title>The Global Catalogue of Microorganisms (GCM) 10K type strain sequencing project: providing services to taxonomists for standard genome sequencing and annotation.</title>
        <authorList>
            <consortium name="The Broad Institute Genomics Platform"/>
            <consortium name="The Broad Institute Genome Sequencing Center for Infectious Disease"/>
            <person name="Wu L."/>
            <person name="Ma J."/>
        </authorList>
    </citation>
    <scope>NUCLEOTIDE SEQUENCE [LARGE SCALE GENOMIC DNA]</scope>
    <source>
        <strain evidence="3">CGMCC 4.7645</strain>
    </source>
</reference>
<organism evidence="2 3">
    <name type="scientific">Amycolatopsis pigmentata</name>
    <dbReference type="NCBI Taxonomy" id="450801"/>
    <lineage>
        <taxon>Bacteria</taxon>
        <taxon>Bacillati</taxon>
        <taxon>Actinomycetota</taxon>
        <taxon>Actinomycetes</taxon>
        <taxon>Pseudonocardiales</taxon>
        <taxon>Pseudonocardiaceae</taxon>
        <taxon>Amycolatopsis</taxon>
    </lineage>
</organism>
<keyword evidence="1" id="KW-0472">Membrane</keyword>
<dbReference type="RefSeq" id="WP_378261736.1">
    <property type="nucleotide sequence ID" value="NZ_JBHUKR010000004.1"/>
</dbReference>
<keyword evidence="1" id="KW-1133">Transmembrane helix</keyword>
<evidence type="ECO:0000313" key="3">
    <source>
        <dbReference type="Proteomes" id="UP001597417"/>
    </source>
</evidence>